<proteinExistence type="inferred from homology"/>
<accession>A0A8C9I5Z3</accession>
<dbReference type="AlphaFoldDB" id="A0A8C9I5Z3"/>
<keyword evidence="8" id="KW-1185">Reference proteome</keyword>
<comment type="caution">
    <text evidence="6">Lacks conserved residue(s) required for the propagation of feature annotation.</text>
</comment>
<sequence length="138" mass="15806">MIFSFLSFTYGAIHCNILAIQISNDDTTIKLQPIEFICVMIWRFLEVMSRVVILAFFAASLKLKSLPFFLIIYCVPLLAPWLEFWKSGAHLPNNTENNSNVVGTRFSCLSLPNNWTTGVCHHVWLIFCIFSRDGVSLR</sequence>
<dbReference type="InterPro" id="IPR051773">
    <property type="entry name" value="XK-related_adapter"/>
</dbReference>
<dbReference type="Ensembl" id="ENSPTET00000043561.1">
    <property type="protein sequence ID" value="ENSPTEP00000031620.1"/>
    <property type="gene ID" value="ENSPTEG00000030513.1"/>
</dbReference>
<dbReference type="PANTHER" id="PTHR14297">
    <property type="entry name" value="MEMBRANE TRANSPORT PROTEIN XK FAMILY MEMBER"/>
    <property type="match status" value="1"/>
</dbReference>
<keyword evidence="3 6" id="KW-0812">Transmembrane</keyword>
<dbReference type="InterPro" id="IPR018629">
    <property type="entry name" value="XK-rel"/>
</dbReference>
<feature type="transmembrane region" description="Helical" evidence="6">
    <location>
        <begin position="40"/>
        <end position="59"/>
    </location>
</feature>
<evidence type="ECO:0000313" key="7">
    <source>
        <dbReference type="Ensembl" id="ENSPTEP00000031620.1"/>
    </source>
</evidence>
<comment type="subcellular location">
    <subcellularLocation>
        <location evidence="1 6">Membrane</location>
        <topology evidence="1 6">Multi-pass membrane protein</topology>
    </subcellularLocation>
</comment>
<dbReference type="Pfam" id="PF09815">
    <property type="entry name" value="XK-related"/>
    <property type="match status" value="1"/>
</dbReference>
<name>A0A8C9I5Z3_9PRIM</name>
<dbReference type="GO" id="GO:0005886">
    <property type="term" value="C:plasma membrane"/>
    <property type="evidence" value="ECO:0007669"/>
    <property type="project" value="UniProtKB-ARBA"/>
</dbReference>
<evidence type="ECO:0000256" key="1">
    <source>
        <dbReference type="ARBA" id="ARBA00004141"/>
    </source>
</evidence>
<protein>
    <recommendedName>
        <fullName evidence="6">XK-related protein</fullName>
    </recommendedName>
</protein>
<evidence type="ECO:0000256" key="5">
    <source>
        <dbReference type="ARBA" id="ARBA00023136"/>
    </source>
</evidence>
<evidence type="ECO:0000256" key="2">
    <source>
        <dbReference type="ARBA" id="ARBA00008789"/>
    </source>
</evidence>
<comment type="similarity">
    <text evidence="2 6">Belongs to the XK family.</text>
</comment>
<evidence type="ECO:0000256" key="4">
    <source>
        <dbReference type="ARBA" id="ARBA00022989"/>
    </source>
</evidence>
<reference evidence="7" key="2">
    <citation type="submission" date="2025-09" db="UniProtKB">
        <authorList>
            <consortium name="Ensembl"/>
        </authorList>
    </citation>
    <scope>IDENTIFICATION</scope>
</reference>
<evidence type="ECO:0000313" key="8">
    <source>
        <dbReference type="Proteomes" id="UP000694416"/>
    </source>
</evidence>
<reference evidence="7" key="1">
    <citation type="submission" date="2025-08" db="UniProtKB">
        <authorList>
            <consortium name="Ensembl"/>
        </authorList>
    </citation>
    <scope>IDENTIFICATION</scope>
</reference>
<evidence type="ECO:0000256" key="6">
    <source>
        <dbReference type="RuleBase" id="RU910716"/>
    </source>
</evidence>
<dbReference type="PANTHER" id="PTHR14297:SF9">
    <property type="entry name" value="XK-RELATED PROTEIN 3"/>
    <property type="match status" value="1"/>
</dbReference>
<evidence type="ECO:0000256" key="3">
    <source>
        <dbReference type="ARBA" id="ARBA00022692"/>
    </source>
</evidence>
<dbReference type="Proteomes" id="UP000694416">
    <property type="component" value="Unplaced"/>
</dbReference>
<keyword evidence="5 6" id="KW-0472">Membrane</keyword>
<feature type="transmembrane region" description="Helical" evidence="6">
    <location>
        <begin position="65"/>
        <end position="82"/>
    </location>
</feature>
<keyword evidence="4 6" id="KW-1133">Transmembrane helix</keyword>
<organism evidence="7 8">
    <name type="scientific">Piliocolobus tephrosceles</name>
    <name type="common">Ugandan red Colobus</name>
    <dbReference type="NCBI Taxonomy" id="591936"/>
    <lineage>
        <taxon>Eukaryota</taxon>
        <taxon>Metazoa</taxon>
        <taxon>Chordata</taxon>
        <taxon>Craniata</taxon>
        <taxon>Vertebrata</taxon>
        <taxon>Euteleostomi</taxon>
        <taxon>Mammalia</taxon>
        <taxon>Eutheria</taxon>
        <taxon>Euarchontoglires</taxon>
        <taxon>Primates</taxon>
        <taxon>Haplorrhini</taxon>
        <taxon>Catarrhini</taxon>
        <taxon>Cercopithecidae</taxon>
        <taxon>Colobinae</taxon>
        <taxon>Piliocolobus</taxon>
    </lineage>
</organism>